<dbReference type="PANTHER" id="PTHR11733:SF167">
    <property type="entry name" value="FI17812P1-RELATED"/>
    <property type="match status" value="1"/>
</dbReference>
<evidence type="ECO:0000256" key="1">
    <source>
        <dbReference type="ARBA" id="ARBA00007357"/>
    </source>
</evidence>
<keyword evidence="3" id="KW-1185">Reference proteome</keyword>
<dbReference type="InterPro" id="IPR024079">
    <property type="entry name" value="MetalloPept_cat_dom_sf"/>
</dbReference>
<comment type="similarity">
    <text evidence="1">Belongs to the peptidase M13 family.</text>
</comment>
<dbReference type="PROSITE" id="PS51885">
    <property type="entry name" value="NEPRILYSIN"/>
    <property type="match status" value="1"/>
</dbReference>
<organism evidence="3 4">
    <name type="scientific">Limulus polyphemus</name>
    <name type="common">Atlantic horseshoe crab</name>
    <dbReference type="NCBI Taxonomy" id="6850"/>
    <lineage>
        <taxon>Eukaryota</taxon>
        <taxon>Metazoa</taxon>
        <taxon>Ecdysozoa</taxon>
        <taxon>Arthropoda</taxon>
        <taxon>Chelicerata</taxon>
        <taxon>Merostomata</taxon>
        <taxon>Xiphosura</taxon>
        <taxon>Limulidae</taxon>
        <taxon>Limulus</taxon>
    </lineage>
</organism>
<protein>
    <submittedName>
        <fullName evidence="4">Endothelin-converting enzyme homolog</fullName>
    </submittedName>
</protein>
<dbReference type="InterPro" id="IPR018497">
    <property type="entry name" value="Peptidase_M13_C"/>
</dbReference>
<dbReference type="RefSeq" id="XP_022236523.1">
    <property type="nucleotide sequence ID" value="XM_022380815.1"/>
</dbReference>
<sequence>MLHAPFFEAGQPQAWKYGAFGTQLAAQMFQAFNVKGLQYQEYGQLEKWMSNSSMKIFQDRVKCLKNQMSKPSNKIKKLNPTLWGDEVLTDVGGVKLAFQVTNPGLLFLTLRYVVTCYTSNIIFLWTSTFTTSGNFLTNFNCFLFLL</sequence>
<dbReference type="SUPFAM" id="SSF55486">
    <property type="entry name" value="Metalloproteases ('zincins'), catalytic domain"/>
    <property type="match status" value="1"/>
</dbReference>
<evidence type="ECO:0000313" key="3">
    <source>
        <dbReference type="Proteomes" id="UP000694941"/>
    </source>
</evidence>
<dbReference type="InterPro" id="IPR000718">
    <property type="entry name" value="Peptidase_M13"/>
</dbReference>
<dbReference type="Pfam" id="PF01431">
    <property type="entry name" value="Peptidase_M13"/>
    <property type="match status" value="1"/>
</dbReference>
<evidence type="ECO:0000313" key="4">
    <source>
        <dbReference type="RefSeq" id="XP_022236523.1"/>
    </source>
</evidence>
<dbReference type="PANTHER" id="PTHR11733">
    <property type="entry name" value="ZINC METALLOPROTEASE FAMILY M13 NEPRILYSIN-RELATED"/>
    <property type="match status" value="1"/>
</dbReference>
<feature type="domain" description="Peptidase M13 C-terminal" evidence="2">
    <location>
        <begin position="2"/>
        <end position="100"/>
    </location>
</feature>
<name>A0ABM1RYR8_LIMPO</name>
<gene>
    <name evidence="4" type="primary">LOC111084040</name>
</gene>
<dbReference type="Proteomes" id="UP000694941">
    <property type="component" value="Unplaced"/>
</dbReference>
<proteinExistence type="inferred from homology"/>
<evidence type="ECO:0000259" key="2">
    <source>
        <dbReference type="Pfam" id="PF01431"/>
    </source>
</evidence>
<reference evidence="4" key="1">
    <citation type="submission" date="2025-08" db="UniProtKB">
        <authorList>
            <consortium name="RefSeq"/>
        </authorList>
    </citation>
    <scope>IDENTIFICATION</scope>
    <source>
        <tissue evidence="4">Muscle</tissue>
    </source>
</reference>
<dbReference type="Gene3D" id="3.40.390.10">
    <property type="entry name" value="Collagenase (Catalytic Domain)"/>
    <property type="match status" value="1"/>
</dbReference>
<dbReference type="GeneID" id="111084040"/>
<accession>A0ABM1RYR8</accession>